<comment type="caution">
    <text evidence="2">The sequence shown here is derived from an EMBL/GenBank/DDBJ whole genome shotgun (WGS) entry which is preliminary data.</text>
</comment>
<dbReference type="EMBL" id="AWNI01000008">
    <property type="protein sequence ID" value="ETS63334.1"/>
    <property type="molecule type" value="Genomic_DNA"/>
</dbReference>
<dbReference type="AlphaFoldDB" id="W3VP60"/>
<proteinExistence type="predicted"/>
<sequence length="560" mass="60444">MPGLKAGQASVLRGAGALFARPEFAFGKIDIVAVRPGKKRIEILIASGAAEFGSLAWKMREASVLTAGSTYKDHGAFVPSASSPHHQTQSNTSPLCICPSKTSLSIFNLLAPLHTLFSQPRNQTNTMEFFFPADVLAAYPRQARTQRPAFEAGPSANVFSGCGFDSHPLFADSFADAIQQERAAYARAQAQRAQRAEAARRARAAAAAAARREAEERQARAYLEHVLAMQQREAQRRYQLEQLQRQRHEALRRQQYEEYQRRKAYAIEKERQRIAAARAAQDESKHLFLALEDLLFGGLTSFCNAFQQDNDDDDEDVELAHKNDTASNAAPATAPSQIVDAKGKAKATEQEVADAAQAMDVDKDDTADDTAAAAASALMQEDADPEEVGPAPTTATPVTAPEPATKTEQLVFSHAFPSTANFDKTSVRADQINVSVDEAARKVTVSGLWNNESAASASPVRAASPAPSNSSSRRGRSRSPKRARVSDVDENGDEIVTPEANDGDDDFVEVSFTRASSATVTSDAPATVEKTFDLPQGANVDDLRAELTDEGLKLFTTVSA</sequence>
<evidence type="ECO:0000256" key="1">
    <source>
        <dbReference type="SAM" id="MobiDB-lite"/>
    </source>
</evidence>
<gene>
    <name evidence="2" type="ORF">PaG_01614</name>
</gene>
<dbReference type="Proteomes" id="UP000019462">
    <property type="component" value="Unassembled WGS sequence"/>
</dbReference>
<dbReference type="OrthoDB" id="3364517at2759"/>
<feature type="region of interest" description="Disordered" evidence="1">
    <location>
        <begin position="453"/>
        <end position="506"/>
    </location>
</feature>
<accession>W3VP60</accession>
<reference evidence="2 3" key="1">
    <citation type="journal article" date="2014" name="Genome Announc.">
        <title>Genome sequence of the basidiomycetous fungus Pseudozyma aphidis DSM70725, an efficient producer of biosurfactant mannosylerythritol lipids.</title>
        <authorList>
            <person name="Lorenz S."/>
            <person name="Guenther M."/>
            <person name="Grumaz C."/>
            <person name="Rupp S."/>
            <person name="Zibek S."/>
            <person name="Sohn K."/>
        </authorList>
    </citation>
    <scope>NUCLEOTIDE SEQUENCE [LARGE SCALE GENOMIC DNA]</scope>
    <source>
        <strain evidence="3">ATCC 32657 / CBS 517.83 / DSM 70725 / JCM 10318 / NBRC 10182 / NRRL Y-7954 / St-0401</strain>
    </source>
</reference>
<keyword evidence="3" id="KW-1185">Reference proteome</keyword>
<organism evidence="2 3">
    <name type="scientific">Moesziomyces aphidis</name>
    <name type="common">Pseudozyma aphidis</name>
    <dbReference type="NCBI Taxonomy" id="84754"/>
    <lineage>
        <taxon>Eukaryota</taxon>
        <taxon>Fungi</taxon>
        <taxon>Dikarya</taxon>
        <taxon>Basidiomycota</taxon>
        <taxon>Ustilaginomycotina</taxon>
        <taxon>Ustilaginomycetes</taxon>
        <taxon>Ustilaginales</taxon>
        <taxon>Ustilaginaceae</taxon>
        <taxon>Moesziomyces</taxon>
    </lineage>
</organism>
<feature type="compositionally biased region" description="Basic residues" evidence="1">
    <location>
        <begin position="473"/>
        <end position="483"/>
    </location>
</feature>
<feature type="compositionally biased region" description="Low complexity" evidence="1">
    <location>
        <begin position="453"/>
        <end position="472"/>
    </location>
</feature>
<protein>
    <submittedName>
        <fullName evidence="2">Uncharacterized protein</fullName>
    </submittedName>
</protein>
<evidence type="ECO:0000313" key="2">
    <source>
        <dbReference type="EMBL" id="ETS63334.1"/>
    </source>
</evidence>
<evidence type="ECO:0000313" key="3">
    <source>
        <dbReference type="Proteomes" id="UP000019462"/>
    </source>
</evidence>
<feature type="region of interest" description="Disordered" evidence="1">
    <location>
        <begin position="375"/>
        <end position="401"/>
    </location>
</feature>
<feature type="compositionally biased region" description="Low complexity" evidence="1">
    <location>
        <begin position="388"/>
        <end position="401"/>
    </location>
</feature>
<dbReference type="HOGENOM" id="CLU_035628_0_0_1"/>
<name>W3VP60_MOEAP</name>